<evidence type="ECO:0000256" key="6">
    <source>
        <dbReference type="ARBA" id="ARBA00022741"/>
    </source>
</evidence>
<keyword evidence="22" id="KW-1185">Reference proteome</keyword>
<dbReference type="SUPFAM" id="SSF52374">
    <property type="entry name" value="Nucleotidylyl transferase"/>
    <property type="match status" value="1"/>
</dbReference>
<dbReference type="PROSITE" id="PS51185">
    <property type="entry name" value="WHEP_TRS_2"/>
    <property type="match status" value="3"/>
</dbReference>
<feature type="domain" description="Aminoacyl-transfer RNA synthetases class-II family profile" evidence="19">
    <location>
        <begin position="1030"/>
        <end position="1270"/>
    </location>
</feature>
<dbReference type="HAMAP" id="MF_01571">
    <property type="entry name" value="Pro_tRNA_synth_type3"/>
    <property type="match status" value="1"/>
</dbReference>
<dbReference type="Proteomes" id="UP000694555">
    <property type="component" value="Unplaced"/>
</dbReference>
<keyword evidence="10" id="KW-0648">Protein biosynthesis</keyword>
<keyword evidence="5" id="KW-0479">Metal-binding</keyword>
<evidence type="ECO:0000259" key="19">
    <source>
        <dbReference type="PROSITE" id="PS50862"/>
    </source>
</evidence>
<evidence type="ECO:0000256" key="2">
    <source>
        <dbReference type="ARBA" id="ARBA00012831"/>
    </source>
</evidence>
<dbReference type="FunFam" id="3.90.800.10:FF:000001">
    <property type="entry name" value="Glutamine--tRNA ligase"/>
    <property type="match status" value="1"/>
</dbReference>
<dbReference type="Gene3D" id="3.40.50.800">
    <property type="entry name" value="Anticodon-binding domain"/>
    <property type="match status" value="1"/>
</dbReference>
<dbReference type="GO" id="GO:0046872">
    <property type="term" value="F:metal ion binding"/>
    <property type="evidence" value="ECO:0007669"/>
    <property type="project" value="UniProtKB-KW"/>
</dbReference>
<dbReference type="Pfam" id="PF03950">
    <property type="entry name" value="tRNA-synt_1c_C"/>
    <property type="match status" value="1"/>
</dbReference>
<dbReference type="GO" id="GO:0017101">
    <property type="term" value="C:aminoacyl-tRNA synthetase multienzyme complex"/>
    <property type="evidence" value="ECO:0007669"/>
    <property type="project" value="TreeGrafter"/>
</dbReference>
<dbReference type="InterPro" id="IPR009068">
    <property type="entry name" value="uS15_NS1_RNA-bd_sf"/>
</dbReference>
<dbReference type="CDD" id="cd00862">
    <property type="entry name" value="ProRS_anticodon_zinc"/>
    <property type="match status" value="1"/>
</dbReference>
<dbReference type="SUPFAM" id="SSF64586">
    <property type="entry name" value="C-terminal domain of ProRS"/>
    <property type="match status" value="1"/>
</dbReference>
<dbReference type="InterPro" id="IPR001412">
    <property type="entry name" value="aa-tRNA-synth_I_CS"/>
</dbReference>
<evidence type="ECO:0000256" key="3">
    <source>
        <dbReference type="ARBA" id="ARBA00022553"/>
    </source>
</evidence>
<evidence type="ECO:0000256" key="14">
    <source>
        <dbReference type="ARBA" id="ARBA00050792"/>
    </source>
</evidence>
<dbReference type="InterPro" id="IPR000738">
    <property type="entry name" value="WHEP-TRS_dom"/>
</dbReference>
<dbReference type="PANTHER" id="PTHR43382">
    <property type="entry name" value="PROLYL-TRNA SYNTHETASE"/>
    <property type="match status" value="1"/>
</dbReference>
<evidence type="ECO:0000256" key="17">
    <source>
        <dbReference type="ARBA" id="ARBA00076053"/>
    </source>
</evidence>
<dbReference type="Pfam" id="PF20974">
    <property type="entry name" value="tRNA-synt_1c_C2"/>
    <property type="match status" value="1"/>
</dbReference>
<dbReference type="PROSITE" id="PS50862">
    <property type="entry name" value="AA_TRNA_LIGASE_II"/>
    <property type="match status" value="1"/>
</dbReference>
<protein>
    <recommendedName>
        <fullName evidence="16">Bifunctional glutamate/proline--tRNA ligase</fullName>
        <ecNumber evidence="2">6.1.1.15</ecNumber>
    </recommendedName>
    <alternativeName>
        <fullName evidence="17">Bifunctional aminoacyl-tRNA synthetase</fullName>
    </alternativeName>
</protein>
<comment type="similarity">
    <text evidence="1">In the C-terminal section; belongs to the class-II aminoacyl-tRNA synthetase family.</text>
</comment>
<dbReference type="GO" id="GO:0005737">
    <property type="term" value="C:cytoplasm"/>
    <property type="evidence" value="ECO:0007669"/>
    <property type="project" value="InterPro"/>
</dbReference>
<keyword evidence="8" id="KW-0067">ATP-binding</keyword>
<dbReference type="FunFam" id="1.10.287.10:FF:000006">
    <property type="entry name" value="Bifunctional glutamate/proline--tRNA ligase"/>
    <property type="match status" value="1"/>
</dbReference>
<dbReference type="SUPFAM" id="SSF52954">
    <property type="entry name" value="Class II aaRS ABD-related"/>
    <property type="match status" value="1"/>
</dbReference>
<dbReference type="Ensembl" id="ENSBJAT00000001871.1">
    <property type="protein sequence ID" value="ENSBJAP00000001825.1"/>
    <property type="gene ID" value="ENSBJAG00000000797.1"/>
</dbReference>
<dbReference type="InterPro" id="IPR014729">
    <property type="entry name" value="Rossmann-like_a/b/a_fold"/>
</dbReference>
<dbReference type="InterPro" id="IPR006195">
    <property type="entry name" value="aa-tRNA-synth_II"/>
</dbReference>
<dbReference type="GO" id="GO:0004818">
    <property type="term" value="F:glutamate-tRNA ligase activity"/>
    <property type="evidence" value="ECO:0007669"/>
    <property type="project" value="UniProtKB-EC"/>
</dbReference>
<dbReference type="Gene3D" id="1.20.1050.130">
    <property type="match status" value="1"/>
</dbReference>
<dbReference type="Gene3D" id="2.40.240.10">
    <property type="entry name" value="Ribosomal Protein L25, Chain P"/>
    <property type="match status" value="1"/>
</dbReference>
<evidence type="ECO:0000259" key="20">
    <source>
        <dbReference type="PROSITE" id="PS51185"/>
    </source>
</evidence>
<feature type="region of interest" description="Disordered" evidence="18">
    <location>
        <begin position="767"/>
        <end position="791"/>
    </location>
</feature>
<dbReference type="InterPro" id="IPR004154">
    <property type="entry name" value="Anticodon-bd"/>
</dbReference>
<feature type="compositionally biased region" description="Polar residues" evidence="18">
    <location>
        <begin position="778"/>
        <end position="791"/>
    </location>
</feature>
<dbReference type="CDD" id="cd00778">
    <property type="entry name" value="ProRS_core_arch_euk"/>
    <property type="match status" value="1"/>
</dbReference>
<dbReference type="InterPro" id="IPR020056">
    <property type="entry name" value="Rbsml_bL25/Gln-tRNA_synth_N"/>
</dbReference>
<dbReference type="PROSITE" id="PS00178">
    <property type="entry name" value="AA_TRNA_LIGASE_I"/>
    <property type="match status" value="1"/>
</dbReference>
<dbReference type="SMART" id="SM00946">
    <property type="entry name" value="ProRS-C_1"/>
    <property type="match status" value="1"/>
</dbReference>
<dbReference type="Gene3D" id="3.30.930.10">
    <property type="entry name" value="Bira Bifunctional Protein, Domain 2"/>
    <property type="match status" value="1"/>
</dbReference>
<dbReference type="InterPro" id="IPR002314">
    <property type="entry name" value="aa-tRNA-synt_IIb"/>
</dbReference>
<evidence type="ECO:0000256" key="11">
    <source>
        <dbReference type="ARBA" id="ARBA00023146"/>
    </source>
</evidence>
<dbReference type="Pfam" id="PF03129">
    <property type="entry name" value="HGTP_anticodon"/>
    <property type="match status" value="1"/>
</dbReference>
<accession>A0A8B9YZ42</accession>
<dbReference type="InterPro" id="IPR000924">
    <property type="entry name" value="Glu/Gln-tRNA-synth"/>
</dbReference>
<dbReference type="InterPro" id="IPR020059">
    <property type="entry name" value="Glu/Gln-tRNA-synth_Ib_codon-bd"/>
</dbReference>
<dbReference type="PANTHER" id="PTHR43382:SF2">
    <property type="entry name" value="BIFUNCTIONAL GLUTAMATE_PROLINE--TRNA LIGASE"/>
    <property type="match status" value="1"/>
</dbReference>
<evidence type="ECO:0000256" key="10">
    <source>
        <dbReference type="ARBA" id="ARBA00022917"/>
    </source>
</evidence>
<dbReference type="InterPro" id="IPR020058">
    <property type="entry name" value="Glu/Gln-tRNA-synth_Ib_cat-dom"/>
</dbReference>
<evidence type="ECO:0000313" key="21">
    <source>
        <dbReference type="Ensembl" id="ENSBJAP00000001825.1"/>
    </source>
</evidence>
<dbReference type="SUPFAM" id="SSF55681">
    <property type="entry name" value="Class II aaRS and biotin synthetases"/>
    <property type="match status" value="1"/>
</dbReference>
<feature type="region of interest" description="Disordered" evidence="18">
    <location>
        <begin position="924"/>
        <end position="986"/>
    </location>
</feature>
<proteinExistence type="inferred from homology"/>
<evidence type="ECO:0000256" key="12">
    <source>
        <dbReference type="ARBA" id="ARBA00023268"/>
    </source>
</evidence>
<comment type="catalytic activity">
    <reaction evidence="13">
        <text>tRNA(Glu) + L-glutamate + ATP = L-glutamyl-tRNA(Glu) + AMP + diphosphate</text>
        <dbReference type="Rhea" id="RHEA:23540"/>
        <dbReference type="Rhea" id="RHEA-COMP:9663"/>
        <dbReference type="Rhea" id="RHEA-COMP:9680"/>
        <dbReference type="ChEBI" id="CHEBI:29985"/>
        <dbReference type="ChEBI" id="CHEBI:30616"/>
        <dbReference type="ChEBI" id="CHEBI:33019"/>
        <dbReference type="ChEBI" id="CHEBI:78442"/>
        <dbReference type="ChEBI" id="CHEBI:78520"/>
        <dbReference type="ChEBI" id="CHEBI:456215"/>
        <dbReference type="EC" id="6.1.1.17"/>
    </reaction>
    <physiologicalReaction direction="left-to-right" evidence="13">
        <dbReference type="Rhea" id="RHEA:23541"/>
    </physiologicalReaction>
</comment>
<comment type="similarity">
    <text evidence="15">In the N-terminal section; belongs to the class-I aminoacyl-tRNA synthetase family. Glutamate--tRNA ligase type 2 subfamily.</text>
</comment>
<dbReference type="PROSITE" id="PS00762">
    <property type="entry name" value="WHEP_TRS_1"/>
    <property type="match status" value="2"/>
</dbReference>
<evidence type="ECO:0000313" key="22">
    <source>
        <dbReference type="Proteomes" id="UP000694555"/>
    </source>
</evidence>
<dbReference type="GO" id="GO:0003723">
    <property type="term" value="F:RNA binding"/>
    <property type="evidence" value="ECO:0007669"/>
    <property type="project" value="UniProtKB-KW"/>
</dbReference>
<dbReference type="EC" id="6.1.1.15" evidence="2"/>
<dbReference type="GO" id="GO:0006433">
    <property type="term" value="P:prolyl-tRNA aminoacylation"/>
    <property type="evidence" value="ECO:0007669"/>
    <property type="project" value="InterPro"/>
</dbReference>
<dbReference type="Gene3D" id="1.10.287.10">
    <property type="entry name" value="S15/NS1, RNA-binding"/>
    <property type="match status" value="3"/>
</dbReference>
<keyword evidence="9" id="KW-0694">RNA-binding</keyword>
<dbReference type="Pfam" id="PF00458">
    <property type="entry name" value="WHEP-TRS"/>
    <property type="match status" value="3"/>
</dbReference>
<evidence type="ECO:0000256" key="15">
    <source>
        <dbReference type="ARBA" id="ARBA00061295"/>
    </source>
</evidence>
<dbReference type="SUPFAM" id="SSF47616">
    <property type="entry name" value="GST C-terminal domain-like"/>
    <property type="match status" value="1"/>
</dbReference>
<feature type="compositionally biased region" description="Low complexity" evidence="18">
    <location>
        <begin position="964"/>
        <end position="975"/>
    </location>
</feature>
<dbReference type="NCBIfam" id="TIGR00408">
    <property type="entry name" value="proS_fam_I"/>
    <property type="match status" value="1"/>
</dbReference>
<dbReference type="Gene3D" id="3.30.110.30">
    <property type="entry name" value="C-terminal domain of ProRS"/>
    <property type="match status" value="1"/>
</dbReference>
<name>A0A8B9YZ42_9AVES</name>
<keyword evidence="4" id="KW-0436">Ligase</keyword>
<feature type="domain" description="WHEP-TRS" evidence="20">
    <location>
        <begin position="873"/>
        <end position="929"/>
    </location>
</feature>
<dbReference type="FunFam" id="3.30.930.10:FF:000007">
    <property type="entry name" value="Bifunctional glutamate/proline--tRNA ligase"/>
    <property type="match status" value="1"/>
</dbReference>
<dbReference type="PRINTS" id="PR00987">
    <property type="entry name" value="TRNASYNTHGLU"/>
</dbReference>
<evidence type="ECO:0000256" key="18">
    <source>
        <dbReference type="SAM" id="MobiDB-lite"/>
    </source>
</evidence>
<dbReference type="GO" id="GO:0005524">
    <property type="term" value="F:ATP binding"/>
    <property type="evidence" value="ECO:0007669"/>
    <property type="project" value="UniProtKB-KW"/>
</dbReference>
<dbReference type="SUPFAM" id="SSF50715">
    <property type="entry name" value="Ribosomal protein L25-like"/>
    <property type="match status" value="1"/>
</dbReference>
<evidence type="ECO:0000256" key="1">
    <source>
        <dbReference type="ARBA" id="ARBA00009968"/>
    </source>
</evidence>
<dbReference type="CDD" id="cd00936">
    <property type="entry name" value="WEPRS_RNA"/>
    <property type="match status" value="3"/>
</dbReference>
<feature type="domain" description="WHEP-TRS" evidence="20">
    <location>
        <begin position="721"/>
        <end position="777"/>
    </location>
</feature>
<dbReference type="FunFam" id="1.10.287.10:FF:000004">
    <property type="entry name" value="bifunctional glutamate/proline--tRNA ligase"/>
    <property type="match status" value="2"/>
</dbReference>
<dbReference type="InterPro" id="IPR049437">
    <property type="entry name" value="tRNA-synt_1c_C2"/>
</dbReference>
<dbReference type="InterPro" id="IPR045864">
    <property type="entry name" value="aa-tRNA-synth_II/BPL/LPL"/>
</dbReference>
<comment type="catalytic activity">
    <reaction evidence="14">
        <text>tRNA(Pro) + L-proline + ATP = L-prolyl-tRNA(Pro) + AMP + diphosphate</text>
        <dbReference type="Rhea" id="RHEA:14305"/>
        <dbReference type="Rhea" id="RHEA-COMP:9700"/>
        <dbReference type="Rhea" id="RHEA-COMP:9702"/>
        <dbReference type="ChEBI" id="CHEBI:30616"/>
        <dbReference type="ChEBI" id="CHEBI:33019"/>
        <dbReference type="ChEBI" id="CHEBI:60039"/>
        <dbReference type="ChEBI" id="CHEBI:78442"/>
        <dbReference type="ChEBI" id="CHEBI:78532"/>
        <dbReference type="ChEBI" id="CHEBI:456215"/>
        <dbReference type="EC" id="6.1.1.15"/>
    </reaction>
    <physiologicalReaction direction="left-to-right" evidence="14">
        <dbReference type="Rhea" id="RHEA:14306"/>
    </physiologicalReaction>
</comment>
<feature type="compositionally biased region" description="Basic and acidic residues" evidence="18">
    <location>
        <begin position="931"/>
        <end position="949"/>
    </location>
</feature>
<dbReference type="InterPro" id="IPR017449">
    <property type="entry name" value="Pro-tRNA_synth_II"/>
</dbReference>
<evidence type="ECO:0000256" key="8">
    <source>
        <dbReference type="ARBA" id="ARBA00022840"/>
    </source>
</evidence>
<dbReference type="CDD" id="cd10309">
    <property type="entry name" value="GST_C_GluProRS_N"/>
    <property type="match status" value="1"/>
</dbReference>
<evidence type="ECO:0000256" key="4">
    <source>
        <dbReference type="ARBA" id="ARBA00022598"/>
    </source>
</evidence>
<evidence type="ECO:0000256" key="16">
    <source>
        <dbReference type="ARBA" id="ARBA00067786"/>
    </source>
</evidence>
<evidence type="ECO:0000256" key="7">
    <source>
        <dbReference type="ARBA" id="ARBA00022833"/>
    </source>
</evidence>
<dbReference type="InterPro" id="IPR033721">
    <property type="entry name" value="ProRS_core_arch_euk"/>
</dbReference>
<feature type="domain" description="WHEP-TRS" evidence="20">
    <location>
        <begin position="794"/>
        <end position="850"/>
    </location>
</feature>
<dbReference type="InterPro" id="IPR036282">
    <property type="entry name" value="Glutathione-S-Trfase_C_sf"/>
</dbReference>
<dbReference type="FunFam" id="3.40.50.800:FF:000005">
    <property type="entry name" value="bifunctional glutamate/proline--tRNA ligase"/>
    <property type="match status" value="1"/>
</dbReference>
<sequence length="1486" mass="168696">MLYITILFNNLKQFDCILYIYWGTGLIFRIPLGSKMYWFQYLFLLFFKGALLTVEHVKDDVEISVEEGKETILRVSEHVSFTDVNSIVRYLARVAGSAGLYGSNLLEHTEIDHWLEFSATKLSTASQFLSAVQELNHCLSLRTYLVGNSLSLADLCVWAVLKDNNIWQEQLQQNKAPVHAKRWYGFLEVQRAFQSVGAKWVSANAICNYKADVGKFVELPGAEMGKVIVRFPPEASGYLHIGHAKAALLNQHYQVNFKGKLIMRFDDTNPEKEKEDFEKVILEDVAMLHIKPDQFTYTSDHFETIMKYAEKLIQEGKAYVDDTPAEQMKAERVNKNLQMWEEMKKGTEYGQTCCLRAKIDMSSNNGCMRDPTLYRCKNQPHPRTGSTYKVYPTYDFACPIVDSIEGVTHALRTTEYHDRDEQFYWIIEALGIRKPYIWEYSRLNLNNTVLSKRKLTWFVNEGLGSSRSVVNMEWDKIWSFNKKVIDPVAPRYTALLKDAVVPVNIPEAQEEMKEVAKHPKNADVGLKPVWYGSRVLIEGADAETLTEGEVVTFINWGNIIITKLNRNSSGKIVSVDAKLNLENKDFKKTTKITWLAETPRAPLIPTVCVNYEHLITKPVLGKDEDFKQYINRNSKQEELMLGDPCLRELKKGDIIQLQRRGFFICDQPYEPVSPYSCKDAPCILIYIPDGHTKEMPTSGSKEKTKAETCHKRYYCASVSVQDYHAQYLVSAQGDIVRDLKAKKAAKEDIDKAVKQLLALKAEYKEKTGQEYKPGNPPVSVTEQSSKLETSGTLDSKALYDKVAEQGEVVRKLKAEKAPKDEIGAAVEVLLSLKAEYKQQTGQEYRLGSPPVVFVPPQSSPASNTVPSGPDTPEAKALFSKVALQGDEVRKLKSEKAEKEKIDAAVKELLQLKAQYKSVAGVDYKPISASGTDDKDKKKKEKENKSEKQSKQQKQNDGPKKEPLQGQSGNELSSNGSGEGQGPKKQTRLGLEAKKEENLADWFSQVITKSEMIEYYDVSGCYVLRPWAYAIWEAIKNFFDAEIKKLGVENCYFPMFVSQAALEKEKTHIADFAPEVAWVTRSGKTDLAEPIAVRPTSETVMYPAYAKWVQSHRDLPIKLNQWCNVVRWEFKHPQPFLRTREFLWQEGHTAFATYEEAAEEVIQILDLYAQVYEDLLAIPVVKGRKTEKEKFAGGDYTTTVEAFISASGRAIQGATSHHLGQNFSKMFEIVFEDPKKPGEKQFAYQNSWGITTRTIGVMTMIHGDNMGLVLPPRVACVQVVIIPCGITNSLSEDDKEALLKKCNEYRNRLLSVNIRVRADLRDNYSPGWKFNHWELKGVPVRVEVGPRDMKSQQFVAVRRDTGQKLTFSEHEAEERLKQILEEIHANLYNRASEDLKSHMVVANTMEDFQKELDSGKIVQIPFCGEIECEDWIKKTTARDQDLEPGAPSMGAKSLCIPFQPLRELQCGARCVCGKNPAKFYTLFGRSY</sequence>
<dbReference type="GO" id="GO:0004827">
    <property type="term" value="F:proline-tRNA ligase activity"/>
    <property type="evidence" value="ECO:0007669"/>
    <property type="project" value="UniProtKB-EC"/>
</dbReference>
<dbReference type="Pfam" id="PF09180">
    <property type="entry name" value="ProRS-C_1"/>
    <property type="match status" value="1"/>
</dbReference>
<dbReference type="InterPro" id="IPR036621">
    <property type="entry name" value="Anticodon-bd_dom_sf"/>
</dbReference>
<evidence type="ECO:0000256" key="5">
    <source>
        <dbReference type="ARBA" id="ARBA00022723"/>
    </source>
</evidence>
<organism evidence="21 22">
    <name type="scientific">Buteo japonicus</name>
    <dbReference type="NCBI Taxonomy" id="224669"/>
    <lineage>
        <taxon>Eukaryota</taxon>
        <taxon>Metazoa</taxon>
        <taxon>Chordata</taxon>
        <taxon>Craniata</taxon>
        <taxon>Vertebrata</taxon>
        <taxon>Euteleostomi</taxon>
        <taxon>Archelosauria</taxon>
        <taxon>Archosauria</taxon>
        <taxon>Dinosauria</taxon>
        <taxon>Saurischia</taxon>
        <taxon>Theropoda</taxon>
        <taxon>Coelurosauria</taxon>
        <taxon>Aves</taxon>
        <taxon>Neognathae</taxon>
        <taxon>Neoaves</taxon>
        <taxon>Telluraves</taxon>
        <taxon>Accipitrimorphae</taxon>
        <taxon>Accipitriformes</taxon>
        <taxon>Accipitridae</taxon>
        <taxon>Accipitrinae</taxon>
        <taxon>Buteo</taxon>
    </lineage>
</organism>
<dbReference type="SUPFAM" id="SSF47060">
    <property type="entry name" value="S15/NS1 RNA-binding domain"/>
    <property type="match status" value="3"/>
</dbReference>
<dbReference type="Pfam" id="PF00749">
    <property type="entry name" value="tRNA-synt_1c"/>
    <property type="match status" value="1"/>
</dbReference>
<dbReference type="InterPro" id="IPR011035">
    <property type="entry name" value="Ribosomal_bL25/Gln-tRNA_synth"/>
</dbReference>
<reference evidence="21" key="1">
    <citation type="submission" date="2025-08" db="UniProtKB">
        <authorList>
            <consortium name="Ensembl"/>
        </authorList>
    </citation>
    <scope>IDENTIFICATION</scope>
</reference>
<keyword evidence="12" id="KW-0511">Multifunctional enzyme</keyword>
<dbReference type="InterPro" id="IPR016061">
    <property type="entry name" value="Pro-tRNA_ligase_II_C"/>
</dbReference>
<dbReference type="FunFam" id="2.40.240.10:FF:000005">
    <property type="entry name" value="Bifunctional glutamate/proline--tRNA ligase"/>
    <property type="match status" value="1"/>
</dbReference>
<dbReference type="InterPro" id="IPR004499">
    <property type="entry name" value="Pro-tRNA-ligase_IIa_arc-type"/>
</dbReference>
<keyword evidence="6" id="KW-0547">Nucleotide-binding</keyword>
<dbReference type="Pfam" id="PF00587">
    <property type="entry name" value="tRNA-synt_2b"/>
    <property type="match status" value="1"/>
</dbReference>
<dbReference type="SMART" id="SM00991">
    <property type="entry name" value="WHEP-TRS"/>
    <property type="match status" value="3"/>
</dbReference>
<keyword evidence="3" id="KW-0597">Phosphoprotein</keyword>
<evidence type="ECO:0000256" key="13">
    <source>
        <dbReference type="ARBA" id="ARBA00047366"/>
    </source>
</evidence>
<dbReference type="FunFam" id="3.30.110.30:FF:000001">
    <property type="entry name" value="Bifunctional glutamate/proline--tRNA ligase"/>
    <property type="match status" value="1"/>
</dbReference>
<evidence type="ECO:0000256" key="9">
    <source>
        <dbReference type="ARBA" id="ARBA00022884"/>
    </source>
</evidence>
<keyword evidence="11" id="KW-0030">Aminoacyl-tRNA synthetase</keyword>
<dbReference type="Gene3D" id="3.40.50.620">
    <property type="entry name" value="HUPs"/>
    <property type="match status" value="1"/>
</dbReference>
<keyword evidence="7" id="KW-0862">Zinc</keyword>
<reference evidence="21" key="2">
    <citation type="submission" date="2025-09" db="UniProtKB">
        <authorList>
            <consortium name="Ensembl"/>
        </authorList>
    </citation>
    <scope>IDENTIFICATION</scope>
</reference>